<feature type="domain" description="DUF6594" evidence="2">
    <location>
        <begin position="19"/>
        <end position="279"/>
    </location>
</feature>
<dbReference type="PANTHER" id="PTHR34502">
    <property type="entry name" value="DUF6594 DOMAIN-CONTAINING PROTEIN-RELATED"/>
    <property type="match status" value="1"/>
</dbReference>
<dbReference type="OrthoDB" id="3533814at2759"/>
<dbReference type="RefSeq" id="XP_013270140.1">
    <property type="nucleotide sequence ID" value="XM_013414686.1"/>
</dbReference>
<proteinExistence type="predicted"/>
<keyword evidence="4" id="KW-1185">Reference proteome</keyword>
<dbReference type="Pfam" id="PF20237">
    <property type="entry name" value="DUF6594"/>
    <property type="match status" value="1"/>
</dbReference>
<evidence type="ECO:0000259" key="2">
    <source>
        <dbReference type="Pfam" id="PF20237"/>
    </source>
</evidence>
<feature type="transmembrane region" description="Helical" evidence="1">
    <location>
        <begin position="242"/>
        <end position="260"/>
    </location>
</feature>
<dbReference type="HOGENOM" id="CLU_051118_0_0_1"/>
<dbReference type="EMBL" id="KN847479">
    <property type="protein sequence ID" value="KIX03004.1"/>
    <property type="molecule type" value="Genomic_DNA"/>
</dbReference>
<accession>A0A0D2IB25</accession>
<protein>
    <recommendedName>
        <fullName evidence="2">DUF6594 domain-containing protein</fullName>
    </recommendedName>
</protein>
<name>A0A0D2IB25_9EURO</name>
<feature type="transmembrane region" description="Helical" evidence="1">
    <location>
        <begin position="209"/>
        <end position="230"/>
    </location>
</feature>
<dbReference type="AlphaFoldDB" id="A0A0D2IB25"/>
<dbReference type="Proteomes" id="UP000053617">
    <property type="component" value="Unassembled WGS sequence"/>
</dbReference>
<dbReference type="STRING" id="1442369.A0A0D2IB25"/>
<evidence type="ECO:0000313" key="4">
    <source>
        <dbReference type="Proteomes" id="UP000053617"/>
    </source>
</evidence>
<reference evidence="3 4" key="1">
    <citation type="submission" date="2015-01" db="EMBL/GenBank/DDBJ databases">
        <title>The Genome Sequence of Rhinocladiella mackenzie CBS 650.93.</title>
        <authorList>
            <consortium name="The Broad Institute Genomics Platform"/>
            <person name="Cuomo C."/>
            <person name="de Hoog S."/>
            <person name="Gorbushina A."/>
            <person name="Stielow B."/>
            <person name="Teixiera M."/>
            <person name="Abouelleil A."/>
            <person name="Chapman S.B."/>
            <person name="Priest M."/>
            <person name="Young S.K."/>
            <person name="Wortman J."/>
            <person name="Nusbaum C."/>
            <person name="Birren B."/>
        </authorList>
    </citation>
    <scope>NUCLEOTIDE SEQUENCE [LARGE SCALE GENOMIC DNA]</scope>
    <source>
        <strain evidence="3 4">CBS 650.93</strain>
    </source>
</reference>
<keyword evidence="1" id="KW-0812">Transmembrane</keyword>
<gene>
    <name evidence="3" type="ORF">Z518_06554</name>
</gene>
<keyword evidence="1" id="KW-1133">Transmembrane helix</keyword>
<dbReference type="GeneID" id="25294625"/>
<dbReference type="VEuPathDB" id="FungiDB:Z518_06554"/>
<organism evidence="3 4">
    <name type="scientific">Rhinocladiella mackenziei CBS 650.93</name>
    <dbReference type="NCBI Taxonomy" id="1442369"/>
    <lineage>
        <taxon>Eukaryota</taxon>
        <taxon>Fungi</taxon>
        <taxon>Dikarya</taxon>
        <taxon>Ascomycota</taxon>
        <taxon>Pezizomycotina</taxon>
        <taxon>Eurotiomycetes</taxon>
        <taxon>Chaetothyriomycetidae</taxon>
        <taxon>Chaetothyriales</taxon>
        <taxon>Herpotrichiellaceae</taxon>
        <taxon>Rhinocladiella</taxon>
    </lineage>
</organism>
<sequence length="295" mass="32992">MAEDCENGDCKADAVGFASLASAMVRCKDHSMMIYNRFDHLSTRNLLYLQSELAALQRQQDDFDREDFFDAQTDTRNIARSWEAFESAAKIQGTRAAKRMALVRKIRSKIKEYKEAVLLDADVLALRRPSKQTFRAFDQVFMNANEGRFPTLGGSSSALYNDRHDISALARPLEEDRLTSFLRKHCLLLFLERYPDRDSRLVYVSTRRIAVVVGLINVLLAAAFLFGAIYNLYYVDQEKIKLRLIAGYTTAFALCISLVTNAKRSEIFGACAAYAAVLVVFVSGSLGSDSASGLG</sequence>
<feature type="transmembrane region" description="Helical" evidence="1">
    <location>
        <begin position="267"/>
        <end position="286"/>
    </location>
</feature>
<keyword evidence="1" id="KW-0472">Membrane</keyword>
<dbReference type="InterPro" id="IPR046529">
    <property type="entry name" value="DUF6594"/>
</dbReference>
<dbReference type="PANTHER" id="PTHR34502:SF4">
    <property type="entry name" value="DUF6594 DOMAIN-CONTAINING PROTEIN"/>
    <property type="match status" value="1"/>
</dbReference>
<evidence type="ECO:0000313" key="3">
    <source>
        <dbReference type="EMBL" id="KIX03004.1"/>
    </source>
</evidence>
<evidence type="ECO:0000256" key="1">
    <source>
        <dbReference type="SAM" id="Phobius"/>
    </source>
</evidence>